<gene>
    <name evidence="2" type="ORF">H9854_07085</name>
</gene>
<feature type="coiled-coil region" evidence="1">
    <location>
        <begin position="138"/>
        <end position="175"/>
    </location>
</feature>
<sequence>MTVRLALGIGSLVLLLGGCELLPHQDGLADTEEQAAAVSCHTAEPTFEEGACLLHGWVAYGLTSQRGDAEWRRQTLESLSADQVADEAQWELMRAVVLSWGTERQWREASELYQAHTHAAPADLQPLLRYWRNELEGRRSLASQNSNARARLASLENENSELADKLEALTAIEQNMNLRQQSP</sequence>
<evidence type="ECO:0000313" key="2">
    <source>
        <dbReference type="EMBL" id="HIX61977.1"/>
    </source>
</evidence>
<reference evidence="2" key="2">
    <citation type="submission" date="2021-04" db="EMBL/GenBank/DDBJ databases">
        <authorList>
            <person name="Gilroy R."/>
        </authorList>
    </citation>
    <scope>NUCLEOTIDE SEQUENCE</scope>
    <source>
        <strain evidence="2">1193</strain>
    </source>
</reference>
<comment type="caution">
    <text evidence="2">The sequence shown here is derived from an EMBL/GenBank/DDBJ whole genome shotgun (WGS) entry which is preliminary data.</text>
</comment>
<keyword evidence="1" id="KW-0175">Coiled coil</keyword>
<reference evidence="2" key="1">
    <citation type="journal article" date="2021" name="PeerJ">
        <title>Extensive microbial diversity within the chicken gut microbiome revealed by metagenomics and culture.</title>
        <authorList>
            <person name="Gilroy R."/>
            <person name="Ravi A."/>
            <person name="Getino M."/>
            <person name="Pursley I."/>
            <person name="Horton D.L."/>
            <person name="Alikhan N.F."/>
            <person name="Baker D."/>
            <person name="Gharbi K."/>
            <person name="Hall N."/>
            <person name="Watson M."/>
            <person name="Adriaenssens E.M."/>
            <person name="Foster-Nyarko E."/>
            <person name="Jarju S."/>
            <person name="Secka A."/>
            <person name="Antonio M."/>
            <person name="Oren A."/>
            <person name="Chaudhuri R.R."/>
            <person name="La Ragione R."/>
            <person name="Hildebrand F."/>
            <person name="Pallen M.J."/>
        </authorList>
    </citation>
    <scope>NUCLEOTIDE SEQUENCE</scope>
    <source>
        <strain evidence="2">1193</strain>
    </source>
</reference>
<evidence type="ECO:0000256" key="1">
    <source>
        <dbReference type="SAM" id="Coils"/>
    </source>
</evidence>
<dbReference type="AlphaFoldDB" id="A0A9D1WNA5"/>
<evidence type="ECO:0000313" key="3">
    <source>
        <dbReference type="Proteomes" id="UP000824248"/>
    </source>
</evidence>
<organism evidence="2 3">
    <name type="scientific">Candidatus Halomonas stercoripullorum</name>
    <dbReference type="NCBI Taxonomy" id="2838617"/>
    <lineage>
        <taxon>Bacteria</taxon>
        <taxon>Pseudomonadati</taxon>
        <taxon>Pseudomonadota</taxon>
        <taxon>Gammaproteobacteria</taxon>
        <taxon>Oceanospirillales</taxon>
        <taxon>Halomonadaceae</taxon>
        <taxon>Halomonas</taxon>
    </lineage>
</organism>
<dbReference type="Proteomes" id="UP000824248">
    <property type="component" value="Unassembled WGS sequence"/>
</dbReference>
<protein>
    <submittedName>
        <fullName evidence="2">Uncharacterized protein</fullName>
    </submittedName>
</protein>
<name>A0A9D1WNA5_9GAMM</name>
<dbReference type="EMBL" id="DXFC01000209">
    <property type="protein sequence ID" value="HIX61977.1"/>
    <property type="molecule type" value="Genomic_DNA"/>
</dbReference>
<dbReference type="PROSITE" id="PS51257">
    <property type="entry name" value="PROKAR_LIPOPROTEIN"/>
    <property type="match status" value="1"/>
</dbReference>
<accession>A0A9D1WNA5</accession>
<proteinExistence type="predicted"/>